<feature type="compositionally biased region" description="Basic and acidic residues" evidence="4">
    <location>
        <begin position="13"/>
        <end position="22"/>
    </location>
</feature>
<dbReference type="SUPFAM" id="SSF53067">
    <property type="entry name" value="Actin-like ATPase domain"/>
    <property type="match status" value="1"/>
</dbReference>
<evidence type="ECO:0000256" key="2">
    <source>
        <dbReference type="ARBA" id="ARBA00022840"/>
    </source>
</evidence>
<gene>
    <name evidence="5" type="primary">hscA_1</name>
    <name evidence="5" type="ORF">NCTC13296_00827</name>
</gene>
<dbReference type="PANTHER" id="PTHR42749:SF1">
    <property type="entry name" value="CELL SHAPE-DETERMINING PROTEIN MREB"/>
    <property type="match status" value="1"/>
</dbReference>
<feature type="region of interest" description="Disordered" evidence="4">
    <location>
        <begin position="401"/>
        <end position="524"/>
    </location>
</feature>
<dbReference type="GO" id="GO:0140662">
    <property type="term" value="F:ATP-dependent protein folding chaperone"/>
    <property type="evidence" value="ECO:0007669"/>
    <property type="project" value="InterPro"/>
</dbReference>
<organism evidence="5 6">
    <name type="scientific">Rhodococcus gordoniae</name>
    <dbReference type="NCBI Taxonomy" id="223392"/>
    <lineage>
        <taxon>Bacteria</taxon>
        <taxon>Bacillati</taxon>
        <taxon>Actinomycetota</taxon>
        <taxon>Actinomycetes</taxon>
        <taxon>Mycobacteriales</taxon>
        <taxon>Nocardiaceae</taxon>
        <taxon>Rhodococcus</taxon>
    </lineage>
</organism>
<evidence type="ECO:0000256" key="4">
    <source>
        <dbReference type="SAM" id="MobiDB-lite"/>
    </source>
</evidence>
<dbReference type="Proteomes" id="UP000254569">
    <property type="component" value="Unassembled WGS sequence"/>
</dbReference>
<name>A0A379LVB3_9NOCA</name>
<keyword evidence="2" id="KW-0067">ATP-binding</keyword>
<dbReference type="AlphaFoldDB" id="A0A379LVB3"/>
<evidence type="ECO:0000256" key="1">
    <source>
        <dbReference type="ARBA" id="ARBA00022741"/>
    </source>
</evidence>
<feature type="compositionally biased region" description="Pro residues" evidence="4">
    <location>
        <begin position="506"/>
        <end position="524"/>
    </location>
</feature>
<dbReference type="InterPro" id="IPR013126">
    <property type="entry name" value="Hsp_70_fam"/>
</dbReference>
<reference evidence="5 6" key="1">
    <citation type="submission" date="2018-06" db="EMBL/GenBank/DDBJ databases">
        <authorList>
            <consortium name="Pathogen Informatics"/>
            <person name="Doyle S."/>
        </authorList>
    </citation>
    <scope>NUCLEOTIDE SEQUENCE [LARGE SCALE GENOMIC DNA]</scope>
    <source>
        <strain evidence="5 6">NCTC13296</strain>
    </source>
</reference>
<keyword evidence="1" id="KW-0547">Nucleotide-binding</keyword>
<evidence type="ECO:0000256" key="3">
    <source>
        <dbReference type="ARBA" id="ARBA00023186"/>
    </source>
</evidence>
<feature type="compositionally biased region" description="Polar residues" evidence="4">
    <location>
        <begin position="432"/>
        <end position="445"/>
    </location>
</feature>
<accession>A0A379LVB3</accession>
<protein>
    <submittedName>
        <fullName evidence="5">Chaperone protein</fullName>
    </submittedName>
</protein>
<evidence type="ECO:0000313" key="5">
    <source>
        <dbReference type="EMBL" id="SUE13994.1"/>
    </source>
</evidence>
<feature type="region of interest" description="Disordered" evidence="4">
    <location>
        <begin position="1"/>
        <end position="22"/>
    </location>
</feature>
<sequence>MWLVARSSLPSDPETRADVGTERLGEAHRDRTVIVGVMTTVLGVSVGASAVRFARRDTGSVDSPIFRSRAMPALLDRPAELAAESIETMLAETDEIEQVRAIGVAYQNETQADFVQGAMSRLDIDNFRLVPEVTAALEMLETTGDLGDHNTLVFYDLGSSGLTVTVVDRGTRIALSTARSNRISGDLVDRLIYDHHVELQRFAEPADMAAQRALTARCRDAKEQLSSKDAVCMPGEGGLLLLSQDSFDSLIDGPVKASAGLALDVIRRSGRTPDAAVLIGGGANIPLVTAVMESWLDMPVIVPPQPELVAAEGAALLARPDTAKPSETAEFAAPTEVTETAQFAPQLIASHAPTEGFAAADLRQEPEATAQPRKRRRLLLAGGAVVVAAAIGLGVELLQGSGRDPQPTATQQEMQVPPAQPAPEPRPTTTTDAGTSSEATPTVDEQSAVADRNEPRTTYQPQTQTSTQAPISTGTQQDAAVDTSVPSPEPEPAPLVPGLPRFELPTLPPPPQLPLPELPRIPGL</sequence>
<proteinExistence type="predicted"/>
<dbReference type="Pfam" id="PF00012">
    <property type="entry name" value="HSP70"/>
    <property type="match status" value="1"/>
</dbReference>
<dbReference type="GO" id="GO:0005524">
    <property type="term" value="F:ATP binding"/>
    <property type="evidence" value="ECO:0007669"/>
    <property type="project" value="UniProtKB-KW"/>
</dbReference>
<feature type="compositionally biased region" description="Low complexity" evidence="4">
    <location>
        <begin position="457"/>
        <end position="468"/>
    </location>
</feature>
<feature type="compositionally biased region" description="Polar residues" evidence="4">
    <location>
        <begin position="469"/>
        <end position="478"/>
    </location>
</feature>
<keyword evidence="3" id="KW-0143">Chaperone</keyword>
<dbReference type="InterPro" id="IPR043129">
    <property type="entry name" value="ATPase_NBD"/>
</dbReference>
<feature type="compositionally biased region" description="Pro residues" evidence="4">
    <location>
        <begin position="487"/>
        <end position="497"/>
    </location>
</feature>
<dbReference type="Gene3D" id="3.30.420.40">
    <property type="match status" value="2"/>
</dbReference>
<dbReference type="PANTHER" id="PTHR42749">
    <property type="entry name" value="CELL SHAPE-DETERMINING PROTEIN MREB"/>
    <property type="match status" value="1"/>
</dbReference>
<evidence type="ECO:0000313" key="6">
    <source>
        <dbReference type="Proteomes" id="UP000254569"/>
    </source>
</evidence>
<keyword evidence="6" id="KW-1185">Reference proteome</keyword>
<dbReference type="Gene3D" id="3.90.640.10">
    <property type="entry name" value="Actin, Chain A, domain 4"/>
    <property type="match status" value="1"/>
</dbReference>
<dbReference type="EMBL" id="UGVI01000001">
    <property type="protein sequence ID" value="SUE13994.1"/>
    <property type="molecule type" value="Genomic_DNA"/>
</dbReference>